<evidence type="ECO:0000256" key="1">
    <source>
        <dbReference type="SAM" id="Phobius"/>
    </source>
</evidence>
<organism evidence="2">
    <name type="scientific">uncultured Caudovirales phage</name>
    <dbReference type="NCBI Taxonomy" id="2100421"/>
    <lineage>
        <taxon>Viruses</taxon>
        <taxon>Duplodnaviria</taxon>
        <taxon>Heunggongvirae</taxon>
        <taxon>Uroviricota</taxon>
        <taxon>Caudoviricetes</taxon>
        <taxon>Peduoviridae</taxon>
        <taxon>Maltschvirus</taxon>
        <taxon>Maltschvirus maltsch</taxon>
    </lineage>
</organism>
<protein>
    <submittedName>
        <fullName evidence="2">Uncharacterized protein</fullName>
    </submittedName>
</protein>
<keyword evidence="1" id="KW-0472">Membrane</keyword>
<gene>
    <name evidence="2" type="ORF">UFOVP609_28</name>
</gene>
<feature type="transmembrane region" description="Helical" evidence="1">
    <location>
        <begin position="29"/>
        <end position="45"/>
    </location>
</feature>
<accession>A0A6J5N6F6</accession>
<evidence type="ECO:0000313" key="2">
    <source>
        <dbReference type="EMBL" id="CAB4152793.1"/>
    </source>
</evidence>
<dbReference type="EMBL" id="LR796588">
    <property type="protein sequence ID" value="CAB4152793.1"/>
    <property type="molecule type" value="Genomic_DNA"/>
</dbReference>
<name>A0A6J5N6F6_9CAUD</name>
<sequence length="49" mass="5296">MKIVAIGLGALLVFEGIWSIQDRDPMLAAVIGTTFIIASFIAYTGRKRA</sequence>
<keyword evidence="1" id="KW-0812">Transmembrane</keyword>
<reference evidence="2" key="1">
    <citation type="submission" date="2020-04" db="EMBL/GenBank/DDBJ databases">
        <authorList>
            <person name="Chiriac C."/>
            <person name="Salcher M."/>
            <person name="Ghai R."/>
            <person name="Kavagutti S V."/>
        </authorList>
    </citation>
    <scope>NUCLEOTIDE SEQUENCE</scope>
</reference>
<proteinExistence type="predicted"/>
<keyword evidence="1" id="KW-1133">Transmembrane helix</keyword>